<dbReference type="PANTHER" id="PTHR30290">
    <property type="entry name" value="PERIPLASMIC BINDING COMPONENT OF ABC TRANSPORTER"/>
    <property type="match status" value="1"/>
</dbReference>
<protein>
    <submittedName>
        <fullName evidence="4">ABC transporter family substrate-binding protein</fullName>
    </submittedName>
</protein>
<evidence type="ECO:0000256" key="2">
    <source>
        <dbReference type="SAM" id="SignalP"/>
    </source>
</evidence>
<proteinExistence type="predicted"/>
<dbReference type="PANTHER" id="PTHR30290:SF65">
    <property type="entry name" value="MONOACYL PHOSPHATIDYLINOSITOL TETRAMANNOSIDE-BINDING PROTEIN LPQW-RELATED"/>
    <property type="match status" value="1"/>
</dbReference>
<dbReference type="PROSITE" id="PS51257">
    <property type="entry name" value="PROKAR_LIPOPROTEIN"/>
    <property type="match status" value="1"/>
</dbReference>
<dbReference type="RefSeq" id="WP_121902401.1">
    <property type="nucleotide sequence ID" value="NZ_REFW01000004.1"/>
</dbReference>
<dbReference type="GO" id="GO:0015833">
    <property type="term" value="P:peptide transport"/>
    <property type="evidence" value="ECO:0007669"/>
    <property type="project" value="TreeGrafter"/>
</dbReference>
<dbReference type="InterPro" id="IPR030678">
    <property type="entry name" value="Peptide/Ni-bd"/>
</dbReference>
<dbReference type="Pfam" id="PF00496">
    <property type="entry name" value="SBP_bac_5"/>
    <property type="match status" value="1"/>
</dbReference>
<evidence type="ECO:0000313" key="4">
    <source>
        <dbReference type="EMBL" id="RMB58364.1"/>
    </source>
</evidence>
<dbReference type="GO" id="GO:1904680">
    <property type="term" value="F:peptide transmembrane transporter activity"/>
    <property type="evidence" value="ECO:0007669"/>
    <property type="project" value="TreeGrafter"/>
</dbReference>
<dbReference type="GO" id="GO:0043190">
    <property type="term" value="C:ATP-binding cassette (ABC) transporter complex"/>
    <property type="evidence" value="ECO:0007669"/>
    <property type="project" value="InterPro"/>
</dbReference>
<comment type="caution">
    <text evidence="4">The sequence shown here is derived from an EMBL/GenBank/DDBJ whole genome shotgun (WGS) entry which is preliminary data.</text>
</comment>
<sequence length="620" mass="66779">MKFRSKGAAVLGLALSSALMLGACTSGQDPETTPEPGTSDSATMQTSESAPTETGGTTGCLQDVGITETTDGQVSFTAGPGNWSGYNSVTSATYSTYNSVIANQMFSGFVYFGTDGTICEDKDFGSLEVVSEDPLQVKYTISDAAVWSDGTPVTINDFLLDYTAQNPEWLVPGYANGKDEKAEPLFDHVSNSFAADAPEGPEGEVGAKEFTVTFANKNPDYKLIVTAPLPAHVAAKQSGLEPDALAKAILDRDAETVKKVAKFWNTGWAYNPGELPDLAQTPSSGRYILKEGGWQADTALTLVANDKYWGKPAGMKNMIFRFIDDAQMAQALQNGDVQVISPQATVDTVAQLKNIGESVKVDTNQTLTWEHIDFNFRDTNEFSDAKGGLALREAFALCVPRQSIVDSLIKPINPDAVVMNARERFPFQDDYADVVKASYDGRYDAVDIEAAKAKIAESGVATPVNVRIGYRAGNQRRAETVAAIQASCKDAGFNVTDNSSADFFEKDLVNGDYEVALFAWAGSGQIASGQNIYSTGLPQNYGEYSNKDVDAAWKTLAGSLDKTVQEEQVKVIEKLLWDTLYGLPIYAHPGVVAYDSRVENVRPTSGQDGVSWNGSQWVVK</sequence>
<evidence type="ECO:0000313" key="5">
    <source>
        <dbReference type="Proteomes" id="UP000275256"/>
    </source>
</evidence>
<keyword evidence="2" id="KW-0732">Signal</keyword>
<dbReference type="Gene3D" id="3.10.105.10">
    <property type="entry name" value="Dipeptide-binding Protein, Domain 3"/>
    <property type="match status" value="1"/>
</dbReference>
<accession>A0A3M0G0B3</accession>
<feature type="signal peptide" evidence="2">
    <location>
        <begin position="1"/>
        <end position="22"/>
    </location>
</feature>
<dbReference type="EMBL" id="REFW01000004">
    <property type="protein sequence ID" value="RMB58364.1"/>
    <property type="molecule type" value="Genomic_DNA"/>
</dbReference>
<reference evidence="4 5" key="1">
    <citation type="submission" date="2018-10" db="EMBL/GenBank/DDBJ databases">
        <title>Tessaracoccus antarcticuss sp. nov., isolated from sediment.</title>
        <authorList>
            <person name="Zhou L.Y."/>
            <person name="Du Z.J."/>
        </authorList>
    </citation>
    <scope>NUCLEOTIDE SEQUENCE [LARGE SCALE GENOMIC DNA]</scope>
    <source>
        <strain evidence="4 5">JDX10</strain>
    </source>
</reference>
<feature type="chain" id="PRO_5039024884" evidence="2">
    <location>
        <begin position="23"/>
        <end position="620"/>
    </location>
</feature>
<dbReference type="Gene3D" id="3.40.190.10">
    <property type="entry name" value="Periplasmic binding protein-like II"/>
    <property type="match status" value="1"/>
</dbReference>
<organism evidence="4 5">
    <name type="scientific">Tessaracoccus antarcticus</name>
    <dbReference type="NCBI Taxonomy" id="2479848"/>
    <lineage>
        <taxon>Bacteria</taxon>
        <taxon>Bacillati</taxon>
        <taxon>Actinomycetota</taxon>
        <taxon>Actinomycetes</taxon>
        <taxon>Propionibacteriales</taxon>
        <taxon>Propionibacteriaceae</taxon>
        <taxon>Tessaracoccus</taxon>
    </lineage>
</organism>
<feature type="compositionally biased region" description="Polar residues" evidence="1">
    <location>
        <begin position="25"/>
        <end position="55"/>
    </location>
</feature>
<dbReference type="Gene3D" id="3.90.76.10">
    <property type="entry name" value="Dipeptide-binding Protein, Domain 1"/>
    <property type="match status" value="1"/>
</dbReference>
<dbReference type="PIRSF" id="PIRSF002741">
    <property type="entry name" value="MppA"/>
    <property type="match status" value="1"/>
</dbReference>
<dbReference type="InterPro" id="IPR039424">
    <property type="entry name" value="SBP_5"/>
</dbReference>
<dbReference type="SUPFAM" id="SSF53850">
    <property type="entry name" value="Periplasmic binding protein-like II"/>
    <property type="match status" value="1"/>
</dbReference>
<evidence type="ECO:0000259" key="3">
    <source>
        <dbReference type="Pfam" id="PF00496"/>
    </source>
</evidence>
<dbReference type="OrthoDB" id="3713816at2"/>
<name>A0A3M0G0B3_9ACTN</name>
<gene>
    <name evidence="4" type="ORF">EAX62_14305</name>
</gene>
<feature type="region of interest" description="Disordered" evidence="1">
    <location>
        <begin position="25"/>
        <end position="59"/>
    </location>
</feature>
<dbReference type="InterPro" id="IPR000914">
    <property type="entry name" value="SBP_5_dom"/>
</dbReference>
<feature type="domain" description="Solute-binding protein family 5" evidence="3">
    <location>
        <begin position="129"/>
        <end position="523"/>
    </location>
</feature>
<dbReference type="AlphaFoldDB" id="A0A3M0G0B3"/>
<evidence type="ECO:0000256" key="1">
    <source>
        <dbReference type="SAM" id="MobiDB-lite"/>
    </source>
</evidence>
<dbReference type="GO" id="GO:0042597">
    <property type="term" value="C:periplasmic space"/>
    <property type="evidence" value="ECO:0007669"/>
    <property type="project" value="UniProtKB-ARBA"/>
</dbReference>
<dbReference type="Proteomes" id="UP000275256">
    <property type="component" value="Unassembled WGS sequence"/>
</dbReference>
<keyword evidence="5" id="KW-1185">Reference proteome</keyword>